<sequence>MSKKLLMTFENALGKKVSISIDDPKDDITSEEVKTVMDDIITKNIFTSNGGDFKKADSAKIVETDVTEFEYNE</sequence>
<dbReference type="OrthoDB" id="9795264at2"/>
<evidence type="ECO:0000313" key="1">
    <source>
        <dbReference type="EMBL" id="SHK67859.1"/>
    </source>
</evidence>
<dbReference type="AlphaFoldDB" id="A0A1M6UFB7"/>
<gene>
    <name evidence="1" type="ORF">SAMN02744037_02790</name>
</gene>
<dbReference type="InterPro" id="IPR021321">
    <property type="entry name" value="DUF2922"/>
</dbReference>
<dbReference type="Proteomes" id="UP000242497">
    <property type="component" value="Unassembled WGS sequence"/>
</dbReference>
<dbReference type="Pfam" id="PF11148">
    <property type="entry name" value="DUF2922"/>
    <property type="match status" value="1"/>
</dbReference>
<dbReference type="EMBL" id="FRAE01000140">
    <property type="protein sequence ID" value="SHK67859.1"/>
    <property type="molecule type" value="Genomic_DNA"/>
</dbReference>
<accession>A0A1M6UFB7</accession>
<dbReference type="RefSeq" id="WP_072891066.1">
    <property type="nucleotide sequence ID" value="NZ_FRAE01000140.1"/>
</dbReference>
<organism evidence="1 2">
    <name type="scientific">Tepidibacter formicigenes DSM 15518</name>
    <dbReference type="NCBI Taxonomy" id="1123349"/>
    <lineage>
        <taxon>Bacteria</taxon>
        <taxon>Bacillati</taxon>
        <taxon>Bacillota</taxon>
        <taxon>Clostridia</taxon>
        <taxon>Peptostreptococcales</taxon>
        <taxon>Peptostreptococcaceae</taxon>
        <taxon>Tepidibacter</taxon>
    </lineage>
</organism>
<name>A0A1M6UFB7_9FIRM</name>
<keyword evidence="2" id="KW-1185">Reference proteome</keyword>
<proteinExistence type="predicted"/>
<evidence type="ECO:0000313" key="2">
    <source>
        <dbReference type="Proteomes" id="UP000242497"/>
    </source>
</evidence>
<dbReference type="STRING" id="1123349.SAMN02744037_02790"/>
<protein>
    <recommendedName>
        <fullName evidence="3">DUF2922 domain-containing protein</fullName>
    </recommendedName>
</protein>
<evidence type="ECO:0008006" key="3">
    <source>
        <dbReference type="Google" id="ProtNLM"/>
    </source>
</evidence>
<reference evidence="2" key="1">
    <citation type="submission" date="2016-11" db="EMBL/GenBank/DDBJ databases">
        <authorList>
            <person name="Varghese N."/>
            <person name="Submissions S."/>
        </authorList>
    </citation>
    <scope>NUCLEOTIDE SEQUENCE [LARGE SCALE GENOMIC DNA]</scope>
    <source>
        <strain evidence="2">DSM 15518</strain>
    </source>
</reference>